<dbReference type="Proteomes" id="UP000650424">
    <property type="component" value="Unassembled WGS sequence"/>
</dbReference>
<protein>
    <submittedName>
        <fullName evidence="1">Uncharacterized protein</fullName>
    </submittedName>
</protein>
<organism evidence="1 2">
    <name type="scientific">Undibacterium hunanense</name>
    <dbReference type="NCBI Taxonomy" id="2762292"/>
    <lineage>
        <taxon>Bacteria</taxon>
        <taxon>Pseudomonadati</taxon>
        <taxon>Pseudomonadota</taxon>
        <taxon>Betaproteobacteria</taxon>
        <taxon>Burkholderiales</taxon>
        <taxon>Oxalobacteraceae</taxon>
        <taxon>Undibacterium</taxon>
    </lineage>
</organism>
<keyword evidence="2" id="KW-1185">Reference proteome</keyword>
<comment type="caution">
    <text evidence="1">The sequence shown here is derived from an EMBL/GenBank/DDBJ whole genome shotgun (WGS) entry which is preliminary data.</text>
</comment>
<accession>A0ABR6ZVI5</accession>
<evidence type="ECO:0000313" key="2">
    <source>
        <dbReference type="Proteomes" id="UP000650424"/>
    </source>
</evidence>
<evidence type="ECO:0000313" key="1">
    <source>
        <dbReference type="EMBL" id="MBC3919649.1"/>
    </source>
</evidence>
<reference evidence="1 2" key="1">
    <citation type="submission" date="2020-08" db="EMBL/GenBank/DDBJ databases">
        <title>Novel species isolated from subtropical streams in China.</title>
        <authorList>
            <person name="Lu H."/>
        </authorList>
    </citation>
    <scope>NUCLEOTIDE SEQUENCE [LARGE SCALE GENOMIC DNA]</scope>
    <source>
        <strain evidence="1 2">CY18W</strain>
    </source>
</reference>
<sequence length="76" mass="8152">MRPQDIIGAEIGLNSFLVAGRVFHDFTAVTNALVGLNVRAGRDFLQEDLDGFAAVFALEGQDAGGFVDHDANFLNN</sequence>
<gene>
    <name evidence="1" type="ORF">H8L32_19380</name>
</gene>
<proteinExistence type="predicted"/>
<name>A0ABR6ZVI5_9BURK</name>
<dbReference type="EMBL" id="JACOGF010000010">
    <property type="protein sequence ID" value="MBC3919649.1"/>
    <property type="molecule type" value="Genomic_DNA"/>
</dbReference>